<dbReference type="EMBL" id="JAWZYT010005488">
    <property type="protein sequence ID" value="KAK4290407.1"/>
    <property type="molecule type" value="Genomic_DNA"/>
</dbReference>
<dbReference type="AlphaFoldDB" id="A0AAE1NJM4"/>
<evidence type="ECO:0000256" key="1">
    <source>
        <dbReference type="SAM" id="MobiDB-lite"/>
    </source>
</evidence>
<feature type="region of interest" description="Disordered" evidence="1">
    <location>
        <begin position="21"/>
        <end position="50"/>
    </location>
</feature>
<proteinExistence type="predicted"/>
<sequence length="73" mass="8660">MSLWEWRKRSNKCSRKVFLNDRLSMNTDNHKTKPQEPPASYGPPGQLPIRECNKIPKEVREVQETQVPKKQRN</sequence>
<evidence type="ECO:0000313" key="3">
    <source>
        <dbReference type="Proteomes" id="UP001292094"/>
    </source>
</evidence>
<gene>
    <name evidence="2" type="ORF">Pmani_036680</name>
</gene>
<name>A0AAE1NJM4_9EUCA</name>
<reference evidence="2" key="1">
    <citation type="submission" date="2023-11" db="EMBL/GenBank/DDBJ databases">
        <title>Genome assemblies of two species of porcelain crab, Petrolisthes cinctipes and Petrolisthes manimaculis (Anomura: Porcellanidae).</title>
        <authorList>
            <person name="Angst P."/>
        </authorList>
    </citation>
    <scope>NUCLEOTIDE SEQUENCE</scope>
    <source>
        <strain evidence="2">PB745_02</strain>
        <tissue evidence="2">Gill</tissue>
    </source>
</reference>
<accession>A0AAE1NJM4</accession>
<keyword evidence="3" id="KW-1185">Reference proteome</keyword>
<comment type="caution">
    <text evidence="2">The sequence shown here is derived from an EMBL/GenBank/DDBJ whole genome shotgun (WGS) entry which is preliminary data.</text>
</comment>
<evidence type="ECO:0000313" key="2">
    <source>
        <dbReference type="EMBL" id="KAK4290407.1"/>
    </source>
</evidence>
<organism evidence="2 3">
    <name type="scientific">Petrolisthes manimaculis</name>
    <dbReference type="NCBI Taxonomy" id="1843537"/>
    <lineage>
        <taxon>Eukaryota</taxon>
        <taxon>Metazoa</taxon>
        <taxon>Ecdysozoa</taxon>
        <taxon>Arthropoda</taxon>
        <taxon>Crustacea</taxon>
        <taxon>Multicrustacea</taxon>
        <taxon>Malacostraca</taxon>
        <taxon>Eumalacostraca</taxon>
        <taxon>Eucarida</taxon>
        <taxon>Decapoda</taxon>
        <taxon>Pleocyemata</taxon>
        <taxon>Anomura</taxon>
        <taxon>Galatheoidea</taxon>
        <taxon>Porcellanidae</taxon>
        <taxon>Petrolisthes</taxon>
    </lineage>
</organism>
<dbReference type="Proteomes" id="UP001292094">
    <property type="component" value="Unassembled WGS sequence"/>
</dbReference>
<protein>
    <submittedName>
        <fullName evidence="2">Uncharacterized protein</fullName>
    </submittedName>
</protein>